<evidence type="ECO:0000313" key="3">
    <source>
        <dbReference type="Proteomes" id="UP000593566"/>
    </source>
</evidence>
<dbReference type="RefSeq" id="XP_037156162.1">
    <property type="nucleotide sequence ID" value="XM_037298826.1"/>
</dbReference>
<comment type="caution">
    <text evidence="2">The sequence shown here is derived from an EMBL/GenBank/DDBJ whole genome shotgun (WGS) entry which is preliminary data.</text>
</comment>
<keyword evidence="3" id="KW-1185">Reference proteome</keyword>
<sequence>MLSSTRSIMDQHPDRESFYRNLSLLATAALAVHVSWTYDSPGDCDSLAGWLASVMPTILSGLILLGLFFVTADDIASDQPTRFFSLTETSPHSGPGGERIRTSGNPDREDRHLFYVQVVAFAVGLGVSTDLIDGWYRLCQAAWAAYAKSQPHSLLILVTVLLLNLGVLLLMTWMPIFGLLQTKQDLGGRLPTEGSEERARLRTLIAAAEAYEEDLRSQMEPSHSKVQVVGEFLDRLRKWQSSGH</sequence>
<evidence type="ECO:0000256" key="1">
    <source>
        <dbReference type="SAM" id="Phobius"/>
    </source>
</evidence>
<dbReference type="EMBL" id="JACCJB010000004">
    <property type="protein sequence ID" value="KAF6228228.1"/>
    <property type="molecule type" value="Genomic_DNA"/>
</dbReference>
<reference evidence="2 3" key="1">
    <citation type="journal article" date="2020" name="Genomics">
        <title>Complete, high-quality genomes from long-read metagenomic sequencing of two wolf lichen thalli reveals enigmatic genome architecture.</title>
        <authorList>
            <person name="McKenzie S.K."/>
            <person name="Walston R.F."/>
            <person name="Allen J.L."/>
        </authorList>
    </citation>
    <scope>NUCLEOTIDE SEQUENCE [LARGE SCALE GENOMIC DNA]</scope>
    <source>
        <strain evidence="2">WasteWater1</strain>
    </source>
</reference>
<protein>
    <submittedName>
        <fullName evidence="2">Uncharacterized protein</fullName>
    </submittedName>
</protein>
<dbReference type="AlphaFoldDB" id="A0A8H6FHM7"/>
<gene>
    <name evidence="2" type="ORF">HO133_007958</name>
</gene>
<dbReference type="GeneID" id="59336355"/>
<evidence type="ECO:0000313" key="2">
    <source>
        <dbReference type="EMBL" id="KAF6228228.1"/>
    </source>
</evidence>
<keyword evidence="1" id="KW-0812">Transmembrane</keyword>
<feature type="transmembrane region" description="Helical" evidence="1">
    <location>
        <begin position="152"/>
        <end position="180"/>
    </location>
</feature>
<accession>A0A8H6FHM7</accession>
<keyword evidence="1" id="KW-0472">Membrane</keyword>
<organism evidence="2 3">
    <name type="scientific">Letharia lupina</name>
    <dbReference type="NCBI Taxonomy" id="560253"/>
    <lineage>
        <taxon>Eukaryota</taxon>
        <taxon>Fungi</taxon>
        <taxon>Dikarya</taxon>
        <taxon>Ascomycota</taxon>
        <taxon>Pezizomycotina</taxon>
        <taxon>Lecanoromycetes</taxon>
        <taxon>OSLEUM clade</taxon>
        <taxon>Lecanoromycetidae</taxon>
        <taxon>Lecanorales</taxon>
        <taxon>Lecanorineae</taxon>
        <taxon>Parmeliaceae</taxon>
        <taxon>Letharia</taxon>
    </lineage>
</organism>
<dbReference type="Proteomes" id="UP000593566">
    <property type="component" value="Unassembled WGS sequence"/>
</dbReference>
<proteinExistence type="predicted"/>
<keyword evidence="1" id="KW-1133">Transmembrane helix</keyword>
<name>A0A8H6FHM7_9LECA</name>
<feature type="transmembrane region" description="Helical" evidence="1">
    <location>
        <begin position="47"/>
        <end position="72"/>
    </location>
</feature>